<dbReference type="AlphaFoldDB" id="A0A9W6VF63"/>
<evidence type="ECO:0000313" key="1">
    <source>
        <dbReference type="EMBL" id="GLY64539.1"/>
    </source>
</evidence>
<dbReference type="Proteomes" id="UP001165136">
    <property type="component" value="Unassembled WGS sequence"/>
</dbReference>
<evidence type="ECO:0000313" key="2">
    <source>
        <dbReference type="Proteomes" id="UP001165136"/>
    </source>
</evidence>
<proteinExistence type="predicted"/>
<name>A0A9W6VF63_9PSEU</name>
<accession>A0A9W6VF63</accession>
<protein>
    <submittedName>
        <fullName evidence="1">Uncharacterized protein</fullName>
    </submittedName>
</protein>
<keyword evidence="2" id="KW-1185">Reference proteome</keyword>
<organism evidence="1 2">
    <name type="scientific">Amycolatopsis taiwanensis</name>
    <dbReference type="NCBI Taxonomy" id="342230"/>
    <lineage>
        <taxon>Bacteria</taxon>
        <taxon>Bacillati</taxon>
        <taxon>Actinomycetota</taxon>
        <taxon>Actinomycetes</taxon>
        <taxon>Pseudonocardiales</taxon>
        <taxon>Pseudonocardiaceae</taxon>
        <taxon>Amycolatopsis</taxon>
    </lineage>
</organism>
<sequence>MSPVQDAEFPVRPRVSPVQGGGFPVRGALSGFLGFVREPAEGWECGEEGFRGVKMAGGGMGGGARWRGG</sequence>
<gene>
    <name evidence="1" type="ORF">Atai01_11580</name>
</gene>
<comment type="caution">
    <text evidence="1">The sequence shown here is derived from an EMBL/GenBank/DDBJ whole genome shotgun (WGS) entry which is preliminary data.</text>
</comment>
<dbReference type="EMBL" id="BSTI01000002">
    <property type="protein sequence ID" value="GLY64539.1"/>
    <property type="molecule type" value="Genomic_DNA"/>
</dbReference>
<reference evidence="1" key="1">
    <citation type="submission" date="2023-03" db="EMBL/GenBank/DDBJ databases">
        <title>Amycolatopsis taiwanensis NBRC 103393.</title>
        <authorList>
            <person name="Ichikawa N."/>
            <person name="Sato H."/>
            <person name="Tonouchi N."/>
        </authorList>
    </citation>
    <scope>NUCLEOTIDE SEQUENCE</scope>
    <source>
        <strain evidence="1">NBRC 103393</strain>
    </source>
</reference>